<dbReference type="EMBL" id="JAACJJ010000014">
    <property type="protein sequence ID" value="KAF5326845.1"/>
    <property type="molecule type" value="Genomic_DNA"/>
</dbReference>
<name>A0A8H5F7P0_9AGAR</name>
<evidence type="ECO:0000256" key="1">
    <source>
        <dbReference type="ARBA" id="ARBA00004613"/>
    </source>
</evidence>
<proteinExistence type="predicted"/>
<dbReference type="InterPro" id="IPR052969">
    <property type="entry name" value="Thr-specific_kinase-like"/>
</dbReference>
<dbReference type="PANTHER" id="PTHR47763:SF1">
    <property type="entry name" value="DUF659 DOMAIN-CONTAINING PROTEIN"/>
    <property type="match status" value="1"/>
</dbReference>
<keyword evidence="3" id="KW-0732">Signal</keyword>
<comment type="caution">
    <text evidence="5">The sequence shown here is derived from an EMBL/GenBank/DDBJ whole genome shotgun (WGS) entry which is preliminary data.</text>
</comment>
<dbReference type="SUPFAM" id="SSF53300">
    <property type="entry name" value="vWA-like"/>
    <property type="match status" value="1"/>
</dbReference>
<dbReference type="Gene3D" id="3.40.50.410">
    <property type="entry name" value="von Willebrand factor, type A domain"/>
    <property type="match status" value="1"/>
</dbReference>
<evidence type="ECO:0000256" key="2">
    <source>
        <dbReference type="ARBA" id="ARBA00022525"/>
    </source>
</evidence>
<dbReference type="GO" id="GO:0005737">
    <property type="term" value="C:cytoplasm"/>
    <property type="evidence" value="ECO:0007669"/>
    <property type="project" value="TreeGrafter"/>
</dbReference>
<dbReference type="Pfam" id="PF25106">
    <property type="entry name" value="VWA_4"/>
    <property type="match status" value="1"/>
</dbReference>
<evidence type="ECO:0000313" key="5">
    <source>
        <dbReference type="EMBL" id="KAF5326845.1"/>
    </source>
</evidence>
<accession>A0A8H5F7P0</accession>
<dbReference type="InterPro" id="IPR036465">
    <property type="entry name" value="vWFA_dom_sf"/>
</dbReference>
<dbReference type="GO" id="GO:0004674">
    <property type="term" value="F:protein serine/threonine kinase activity"/>
    <property type="evidence" value="ECO:0007669"/>
    <property type="project" value="TreeGrafter"/>
</dbReference>
<dbReference type="PANTHER" id="PTHR47763">
    <property type="entry name" value="ALPHA-PROTEIN KINASE VWKA"/>
    <property type="match status" value="1"/>
</dbReference>
<evidence type="ECO:0000256" key="3">
    <source>
        <dbReference type="ARBA" id="ARBA00022729"/>
    </source>
</evidence>
<dbReference type="InterPro" id="IPR002035">
    <property type="entry name" value="VWF_A"/>
</dbReference>
<evidence type="ECO:0000313" key="6">
    <source>
        <dbReference type="Proteomes" id="UP000567179"/>
    </source>
</evidence>
<dbReference type="Proteomes" id="UP000567179">
    <property type="component" value="Unassembled WGS sequence"/>
</dbReference>
<dbReference type="CDD" id="cd00198">
    <property type="entry name" value="vWFA"/>
    <property type="match status" value="1"/>
</dbReference>
<sequence>MVYQKETDFAPMYNDTVCTINVIKGTGLDHNGLPVATDDSGTASVGGGSGSGTTLGVSSSGVSATSGTNNTTLDLLFVQDCTASQQAYIKSATDGIIDICNRIASSGKLSPGALRVGLIGFRDYGDEYVTKSFGFTTDVSVMQSNLSTLVADGGGDYPEAVAEALDVALFSEWRVDATKMVILITDSPPHGIGAKEPLGIARRIAELGIILHLVSCEPVMNFYRYAYDFYKSLTKLTGGLVLPLIPASGLADYVIGSSLERVELDTLVARDGKTIARRVLFRSESAEDLIEEYYSKYMAEGVNVTTLTIESVYADFVESARNIETFDKAADVYSARPLVDAPDFRILPKFRGGSVLPEVTVTKKPISKEQYCRRGKFVARPSSEDPTKNSIKINIPAGWFAFVSGISRAKYNQAIKLTYTEEDVTNTEFLTLDRTREGYYVFASSEEANVALDIAFFWTKGNVKGTALCKPQYTSQKLKAVQTQTPMHYRDDFPDYVTYFILAEDQAESDQTAGVPDYNDCVGIVNLIKKTSMVFNDEA</sequence>
<dbReference type="OrthoDB" id="301415at2759"/>
<keyword evidence="2" id="KW-0964">Secreted</keyword>
<keyword evidence="6" id="KW-1185">Reference proteome</keyword>
<comment type="subcellular location">
    <subcellularLocation>
        <location evidence="1">Secreted</location>
    </subcellularLocation>
</comment>
<protein>
    <recommendedName>
        <fullName evidence="4">VWFA domain-containing protein</fullName>
    </recommendedName>
</protein>
<dbReference type="PROSITE" id="PS50234">
    <property type="entry name" value="VWFA"/>
    <property type="match status" value="1"/>
</dbReference>
<evidence type="ECO:0000259" key="4">
    <source>
        <dbReference type="PROSITE" id="PS50234"/>
    </source>
</evidence>
<feature type="domain" description="VWFA" evidence="4">
    <location>
        <begin position="74"/>
        <end position="297"/>
    </location>
</feature>
<organism evidence="5 6">
    <name type="scientific">Psilocybe cf. subviscida</name>
    <dbReference type="NCBI Taxonomy" id="2480587"/>
    <lineage>
        <taxon>Eukaryota</taxon>
        <taxon>Fungi</taxon>
        <taxon>Dikarya</taxon>
        <taxon>Basidiomycota</taxon>
        <taxon>Agaricomycotina</taxon>
        <taxon>Agaricomycetes</taxon>
        <taxon>Agaricomycetidae</taxon>
        <taxon>Agaricales</taxon>
        <taxon>Agaricineae</taxon>
        <taxon>Strophariaceae</taxon>
        <taxon>Psilocybe</taxon>
    </lineage>
</organism>
<dbReference type="AlphaFoldDB" id="A0A8H5F7P0"/>
<dbReference type="InterPro" id="IPR056861">
    <property type="entry name" value="HMCN1-like_VWA"/>
</dbReference>
<gene>
    <name evidence="5" type="ORF">D9619_004236</name>
</gene>
<reference evidence="5 6" key="1">
    <citation type="journal article" date="2020" name="ISME J.">
        <title>Uncovering the hidden diversity of litter-decomposition mechanisms in mushroom-forming fungi.</title>
        <authorList>
            <person name="Floudas D."/>
            <person name="Bentzer J."/>
            <person name="Ahren D."/>
            <person name="Johansson T."/>
            <person name="Persson P."/>
            <person name="Tunlid A."/>
        </authorList>
    </citation>
    <scope>NUCLEOTIDE SEQUENCE [LARGE SCALE GENOMIC DNA]</scope>
    <source>
        <strain evidence="5 6">CBS 101986</strain>
    </source>
</reference>